<sequence>MLLRSSFVLGLLAATALGCPDHEHEEAHVHEHARRAKTAPITITPPTRPLEWGDLNIIHTTDTHGWLLGHQKSSSPEPNYSGTFGDFASFVSHMKDIALERDVDLLLVDSGDLHDGTGLTDGFPDGGVDAHDANQFVRQLPYDLMAIGNHELYIYANTLDMYQNFVPSLRGRYMSSNVNITILNKKGQVESVPVGERVVKFETRKGRKITSVGVLYDFTGNDHNTTVQKPADMVKEPWFLEAIKDEPDVF</sequence>
<feature type="domain" description="Calcineurin-like phosphoesterase" evidence="2">
    <location>
        <begin position="56"/>
        <end position="239"/>
    </location>
</feature>
<keyword evidence="1" id="KW-0732">Signal</keyword>
<evidence type="ECO:0000313" key="4">
    <source>
        <dbReference type="Proteomes" id="UP000284706"/>
    </source>
</evidence>
<dbReference type="GO" id="GO:0009166">
    <property type="term" value="P:nucleotide catabolic process"/>
    <property type="evidence" value="ECO:0007669"/>
    <property type="project" value="InterPro"/>
</dbReference>
<dbReference type="PROSITE" id="PS51257">
    <property type="entry name" value="PROKAR_LIPOPROTEIN"/>
    <property type="match status" value="1"/>
</dbReference>
<evidence type="ECO:0000259" key="2">
    <source>
        <dbReference type="Pfam" id="PF00149"/>
    </source>
</evidence>
<gene>
    <name evidence="3" type="ORF">CVT26_014046</name>
</gene>
<accession>A0A409VX63</accession>
<dbReference type="InterPro" id="IPR004843">
    <property type="entry name" value="Calcineurin-like_PHP"/>
</dbReference>
<keyword evidence="4" id="KW-1185">Reference proteome</keyword>
<dbReference type="InterPro" id="IPR006179">
    <property type="entry name" value="5_nucleotidase/apyrase"/>
</dbReference>
<dbReference type="InterPro" id="IPR029052">
    <property type="entry name" value="Metallo-depent_PP-like"/>
</dbReference>
<dbReference type="GO" id="GO:0000166">
    <property type="term" value="F:nucleotide binding"/>
    <property type="evidence" value="ECO:0007669"/>
    <property type="project" value="InterPro"/>
</dbReference>
<comment type="caution">
    <text evidence="3">The sequence shown here is derived from an EMBL/GenBank/DDBJ whole genome shotgun (WGS) entry which is preliminary data.</text>
</comment>
<dbReference type="Gene3D" id="3.60.21.10">
    <property type="match status" value="1"/>
</dbReference>
<evidence type="ECO:0000313" key="3">
    <source>
        <dbReference type="EMBL" id="PPQ70841.1"/>
    </source>
</evidence>
<feature type="chain" id="PRO_5019247147" description="Calcineurin-like phosphoesterase domain-containing protein" evidence="1">
    <location>
        <begin position="19"/>
        <end position="250"/>
    </location>
</feature>
<dbReference type="SUPFAM" id="SSF56300">
    <property type="entry name" value="Metallo-dependent phosphatases"/>
    <property type="match status" value="1"/>
</dbReference>
<dbReference type="AlphaFoldDB" id="A0A409VX63"/>
<feature type="non-terminal residue" evidence="3">
    <location>
        <position position="250"/>
    </location>
</feature>
<dbReference type="PANTHER" id="PTHR11575">
    <property type="entry name" value="5'-NUCLEOTIDASE-RELATED"/>
    <property type="match status" value="1"/>
</dbReference>
<dbReference type="GO" id="GO:0005829">
    <property type="term" value="C:cytosol"/>
    <property type="evidence" value="ECO:0007669"/>
    <property type="project" value="TreeGrafter"/>
</dbReference>
<dbReference type="PANTHER" id="PTHR11575:SF22">
    <property type="entry name" value="ADL392WP"/>
    <property type="match status" value="1"/>
</dbReference>
<dbReference type="PROSITE" id="PS00785">
    <property type="entry name" value="5_NUCLEOTIDASE_1"/>
    <property type="match status" value="1"/>
</dbReference>
<feature type="signal peptide" evidence="1">
    <location>
        <begin position="1"/>
        <end position="18"/>
    </location>
</feature>
<dbReference type="Pfam" id="PF00149">
    <property type="entry name" value="Metallophos"/>
    <property type="match status" value="1"/>
</dbReference>
<organism evidence="3 4">
    <name type="scientific">Gymnopilus dilepis</name>
    <dbReference type="NCBI Taxonomy" id="231916"/>
    <lineage>
        <taxon>Eukaryota</taxon>
        <taxon>Fungi</taxon>
        <taxon>Dikarya</taxon>
        <taxon>Basidiomycota</taxon>
        <taxon>Agaricomycotina</taxon>
        <taxon>Agaricomycetes</taxon>
        <taxon>Agaricomycetidae</taxon>
        <taxon>Agaricales</taxon>
        <taxon>Agaricineae</taxon>
        <taxon>Hymenogastraceae</taxon>
        <taxon>Gymnopilus</taxon>
    </lineage>
</organism>
<dbReference type="EMBL" id="NHYE01005526">
    <property type="protein sequence ID" value="PPQ70841.1"/>
    <property type="molecule type" value="Genomic_DNA"/>
</dbReference>
<dbReference type="GO" id="GO:0016788">
    <property type="term" value="F:hydrolase activity, acting on ester bonds"/>
    <property type="evidence" value="ECO:0007669"/>
    <property type="project" value="InterPro"/>
</dbReference>
<dbReference type="Proteomes" id="UP000284706">
    <property type="component" value="Unassembled WGS sequence"/>
</dbReference>
<name>A0A409VX63_9AGAR</name>
<reference evidence="3 4" key="1">
    <citation type="journal article" date="2018" name="Evol. Lett.">
        <title>Horizontal gene cluster transfer increased hallucinogenic mushroom diversity.</title>
        <authorList>
            <person name="Reynolds H.T."/>
            <person name="Vijayakumar V."/>
            <person name="Gluck-Thaler E."/>
            <person name="Korotkin H.B."/>
            <person name="Matheny P.B."/>
            <person name="Slot J.C."/>
        </authorList>
    </citation>
    <scope>NUCLEOTIDE SEQUENCE [LARGE SCALE GENOMIC DNA]</scope>
    <source>
        <strain evidence="3 4">SRW20</strain>
    </source>
</reference>
<dbReference type="OrthoDB" id="7722975at2759"/>
<dbReference type="InParanoid" id="A0A409VX63"/>
<protein>
    <recommendedName>
        <fullName evidence="2">Calcineurin-like phosphoesterase domain-containing protein</fullName>
    </recommendedName>
</protein>
<dbReference type="STRING" id="231916.A0A409VX63"/>
<dbReference type="InterPro" id="IPR006146">
    <property type="entry name" value="5'-Nucleotdase_CS"/>
</dbReference>
<dbReference type="GO" id="GO:0046872">
    <property type="term" value="F:metal ion binding"/>
    <property type="evidence" value="ECO:0007669"/>
    <property type="project" value="InterPro"/>
</dbReference>
<evidence type="ECO:0000256" key="1">
    <source>
        <dbReference type="SAM" id="SignalP"/>
    </source>
</evidence>
<proteinExistence type="predicted"/>